<dbReference type="Gene3D" id="2.60.120.330">
    <property type="entry name" value="B-lactam Antibiotic, Isopenicillin N Synthase, Chain"/>
    <property type="match status" value="1"/>
</dbReference>
<proteinExistence type="predicted"/>
<gene>
    <name evidence="4" type="ORF">OLEA9_A056285</name>
</gene>
<evidence type="ECO:0000259" key="3">
    <source>
        <dbReference type="PROSITE" id="PS51471"/>
    </source>
</evidence>
<organism evidence="4 5">
    <name type="scientific">Olea europaea subsp. europaea</name>
    <dbReference type="NCBI Taxonomy" id="158383"/>
    <lineage>
        <taxon>Eukaryota</taxon>
        <taxon>Viridiplantae</taxon>
        <taxon>Streptophyta</taxon>
        <taxon>Embryophyta</taxon>
        <taxon>Tracheophyta</taxon>
        <taxon>Spermatophyta</taxon>
        <taxon>Magnoliopsida</taxon>
        <taxon>eudicotyledons</taxon>
        <taxon>Gunneridae</taxon>
        <taxon>Pentapetalae</taxon>
        <taxon>asterids</taxon>
        <taxon>lamiids</taxon>
        <taxon>Lamiales</taxon>
        <taxon>Oleaceae</taxon>
        <taxon>Oleeae</taxon>
        <taxon>Olea</taxon>
    </lineage>
</organism>
<reference evidence="4 5" key="1">
    <citation type="submission" date="2019-12" db="EMBL/GenBank/DDBJ databases">
        <authorList>
            <person name="Alioto T."/>
            <person name="Alioto T."/>
            <person name="Gomez Garrido J."/>
        </authorList>
    </citation>
    <scope>NUCLEOTIDE SEQUENCE [LARGE SCALE GENOMIC DNA]</scope>
</reference>
<name>A0A8S0SWM3_OLEEU</name>
<dbReference type="GO" id="GO:0046872">
    <property type="term" value="F:metal ion binding"/>
    <property type="evidence" value="ECO:0007669"/>
    <property type="project" value="UniProtKB-KW"/>
</dbReference>
<dbReference type="OrthoDB" id="288590at2759"/>
<comment type="caution">
    <text evidence="4">The sequence shown here is derived from an EMBL/GenBank/DDBJ whole genome shotgun (WGS) entry which is preliminary data.</text>
</comment>
<evidence type="ECO:0000256" key="1">
    <source>
        <dbReference type="ARBA" id="ARBA00022723"/>
    </source>
</evidence>
<dbReference type="AlphaFoldDB" id="A0A8S0SWM3"/>
<keyword evidence="1" id="KW-0479">Metal-binding</keyword>
<accession>A0A8S0SWM3</accession>
<feature type="domain" description="Fe2OG dioxygenase" evidence="3">
    <location>
        <begin position="1"/>
        <end position="95"/>
    </location>
</feature>
<dbReference type="EMBL" id="CACTIH010005562">
    <property type="protein sequence ID" value="CAA2997658.1"/>
    <property type="molecule type" value="Genomic_DNA"/>
</dbReference>
<keyword evidence="5" id="KW-1185">Reference proteome</keyword>
<dbReference type="Gramene" id="OE9A056285T1">
    <property type="protein sequence ID" value="OE9A056285C1"/>
    <property type="gene ID" value="OE9A056285"/>
</dbReference>
<dbReference type="InterPro" id="IPR027443">
    <property type="entry name" value="IPNS-like_sf"/>
</dbReference>
<evidence type="ECO:0000256" key="2">
    <source>
        <dbReference type="ARBA" id="ARBA00023004"/>
    </source>
</evidence>
<dbReference type="Proteomes" id="UP000594638">
    <property type="component" value="Unassembled WGS sequence"/>
</dbReference>
<dbReference type="Pfam" id="PF03171">
    <property type="entry name" value="2OG-FeII_Oxy"/>
    <property type="match status" value="1"/>
</dbReference>
<dbReference type="SUPFAM" id="SSF51197">
    <property type="entry name" value="Clavaminate synthase-like"/>
    <property type="match status" value="1"/>
</dbReference>
<dbReference type="InterPro" id="IPR005123">
    <property type="entry name" value="Oxoglu/Fe-dep_dioxygenase_dom"/>
</dbReference>
<protein>
    <submittedName>
        <fullName evidence="4">SRG1-like</fullName>
    </submittedName>
</protein>
<evidence type="ECO:0000313" key="5">
    <source>
        <dbReference type="Proteomes" id="UP000594638"/>
    </source>
</evidence>
<dbReference type="PROSITE" id="PS51471">
    <property type="entry name" value="FE2OG_OXY"/>
    <property type="match status" value="1"/>
</dbReference>
<keyword evidence="2" id="KW-0408">Iron</keyword>
<sequence>MNYYPTCSWPDLVLGISPHSDSSSITLLVQDDDLTALQIQHKEEWVPVKLVPNATAVNIGDVIDAWSNGLYKSIEHRALINEKKPRISNAAFVIPGDDVELNPLETMVDENHRPRIYKNDVTFVEYLRYTLAKKMDGKASNLEHLSYRCKVTVRSISFV</sequence>
<evidence type="ECO:0000313" key="4">
    <source>
        <dbReference type="EMBL" id="CAA2997658.1"/>
    </source>
</evidence>
<dbReference type="PANTHER" id="PTHR47991">
    <property type="entry name" value="OXOGLUTARATE/IRON-DEPENDENT DIOXYGENASE"/>
    <property type="match status" value="1"/>
</dbReference>
<dbReference type="InterPro" id="IPR044861">
    <property type="entry name" value="IPNS-like_FE2OG_OXY"/>
</dbReference>
<dbReference type="InterPro" id="IPR050295">
    <property type="entry name" value="Plant_2OG-oxidoreductases"/>
</dbReference>